<sequence>SEDDKAVPKLAEARSSKRDTKEELDQVRDDLVQLWSLVKERFSSTEPTDEKERVLWVELKRLFETDDNDELWESRKYIFDITWRLYDTCGVHHVSTKKGMNIYMLVKKEYPLSRAGSESRPPMLNKENYVPWSSRHLRYAKSRPNGKLIHNSILNGPYV</sequence>
<protein>
    <submittedName>
        <fullName evidence="2">Ribonuclease H-like domain-containing protein</fullName>
    </submittedName>
</protein>
<feature type="non-terminal residue" evidence="2">
    <location>
        <position position="1"/>
    </location>
</feature>
<dbReference type="AlphaFoldDB" id="A0A699KKQ2"/>
<comment type="caution">
    <text evidence="2">The sequence shown here is derived from an EMBL/GenBank/DDBJ whole genome shotgun (WGS) entry which is preliminary data.</text>
</comment>
<evidence type="ECO:0000313" key="2">
    <source>
        <dbReference type="EMBL" id="GFA99540.1"/>
    </source>
</evidence>
<feature type="region of interest" description="Disordered" evidence="1">
    <location>
        <begin position="1"/>
        <end position="22"/>
    </location>
</feature>
<name>A0A699KKQ2_TANCI</name>
<proteinExistence type="predicted"/>
<reference evidence="2" key="1">
    <citation type="journal article" date="2019" name="Sci. Rep.">
        <title>Draft genome of Tanacetum cinerariifolium, the natural source of mosquito coil.</title>
        <authorList>
            <person name="Yamashiro T."/>
            <person name="Shiraishi A."/>
            <person name="Satake H."/>
            <person name="Nakayama K."/>
        </authorList>
    </citation>
    <scope>NUCLEOTIDE SEQUENCE</scope>
</reference>
<dbReference type="EMBL" id="BKCJ010529739">
    <property type="protein sequence ID" value="GFA99540.1"/>
    <property type="molecule type" value="Genomic_DNA"/>
</dbReference>
<evidence type="ECO:0000256" key="1">
    <source>
        <dbReference type="SAM" id="MobiDB-lite"/>
    </source>
</evidence>
<organism evidence="2">
    <name type="scientific">Tanacetum cinerariifolium</name>
    <name type="common">Dalmatian daisy</name>
    <name type="synonym">Chrysanthemum cinerariifolium</name>
    <dbReference type="NCBI Taxonomy" id="118510"/>
    <lineage>
        <taxon>Eukaryota</taxon>
        <taxon>Viridiplantae</taxon>
        <taxon>Streptophyta</taxon>
        <taxon>Embryophyta</taxon>
        <taxon>Tracheophyta</taxon>
        <taxon>Spermatophyta</taxon>
        <taxon>Magnoliopsida</taxon>
        <taxon>eudicotyledons</taxon>
        <taxon>Gunneridae</taxon>
        <taxon>Pentapetalae</taxon>
        <taxon>asterids</taxon>
        <taxon>campanulids</taxon>
        <taxon>Asterales</taxon>
        <taxon>Asteraceae</taxon>
        <taxon>Asteroideae</taxon>
        <taxon>Anthemideae</taxon>
        <taxon>Anthemidinae</taxon>
        <taxon>Tanacetum</taxon>
    </lineage>
</organism>
<accession>A0A699KKQ2</accession>
<gene>
    <name evidence="2" type="ORF">Tci_671512</name>
</gene>